<dbReference type="Gene3D" id="1.10.3720.10">
    <property type="entry name" value="MetI-like"/>
    <property type="match status" value="1"/>
</dbReference>
<evidence type="ECO:0000256" key="4">
    <source>
        <dbReference type="ARBA" id="ARBA00022692"/>
    </source>
</evidence>
<organism evidence="9 10">
    <name type="scientific">Alloscardovia venturai</name>
    <dbReference type="NCBI Taxonomy" id="1769421"/>
    <lineage>
        <taxon>Bacteria</taxon>
        <taxon>Bacillati</taxon>
        <taxon>Actinomycetota</taxon>
        <taxon>Actinomycetes</taxon>
        <taxon>Bifidobacteriales</taxon>
        <taxon>Bifidobacteriaceae</taxon>
        <taxon>Alloscardovia</taxon>
    </lineage>
</organism>
<evidence type="ECO:0000256" key="7">
    <source>
        <dbReference type="RuleBase" id="RU363032"/>
    </source>
</evidence>
<feature type="transmembrane region" description="Helical" evidence="7">
    <location>
        <begin position="296"/>
        <end position="314"/>
    </location>
</feature>
<dbReference type="Proteomes" id="UP001597036">
    <property type="component" value="Unassembled WGS sequence"/>
</dbReference>
<comment type="similarity">
    <text evidence="7">Belongs to the binding-protein-dependent transport system permease family.</text>
</comment>
<gene>
    <name evidence="9" type="ORF">ACFQY8_06555</name>
</gene>
<dbReference type="CDD" id="cd06261">
    <property type="entry name" value="TM_PBP2"/>
    <property type="match status" value="1"/>
</dbReference>
<feature type="transmembrane region" description="Helical" evidence="7">
    <location>
        <begin position="100"/>
        <end position="125"/>
    </location>
</feature>
<feature type="transmembrane region" description="Helical" evidence="7">
    <location>
        <begin position="249"/>
        <end position="276"/>
    </location>
</feature>
<keyword evidence="10" id="KW-1185">Reference proteome</keyword>
<dbReference type="EMBL" id="JBHTHQ010000021">
    <property type="protein sequence ID" value="MFD0705402.1"/>
    <property type="molecule type" value="Genomic_DNA"/>
</dbReference>
<sequence length="340" mass="36223">MPKIAKSILRRLALFILMLWIVSVVIFLALRVLPGDVAAVVAGTNATRAQYRALRASLGVDKPLIVQYLSWMGNVLSGNLGVSTLTGQSMGARIASRALLTFPLIVLSMIFALVCGITSAVYSLTSARAWVRQSLRAISVALGAVPALWAGLLLIMLFGKGSGLIGILPTQGFARSPLESWSSLWTACASLILPALSVGIITAAQIMRYTRSALVEVADSDYVTWSMAAGMTRAQALRTTGLRLAAPQILSVSGITFATMVTGVLTVESLFALPGLATLLLSDVSQRDLPAVQTELLLLAAFFLLVGFVVDVVGQMIDPRLRSTGDDVYRSREVVEEEAQ</sequence>
<comment type="subcellular location">
    <subcellularLocation>
        <location evidence="1 7">Cell membrane</location>
        <topology evidence="1 7">Multi-pass membrane protein</topology>
    </subcellularLocation>
</comment>
<evidence type="ECO:0000256" key="5">
    <source>
        <dbReference type="ARBA" id="ARBA00022989"/>
    </source>
</evidence>
<evidence type="ECO:0000313" key="9">
    <source>
        <dbReference type="EMBL" id="MFD0705402.1"/>
    </source>
</evidence>
<dbReference type="PANTHER" id="PTHR43163:SF6">
    <property type="entry name" value="DIPEPTIDE TRANSPORT SYSTEM PERMEASE PROTEIN DPPB-RELATED"/>
    <property type="match status" value="1"/>
</dbReference>
<comment type="caution">
    <text evidence="9">The sequence shown here is derived from an EMBL/GenBank/DDBJ whole genome shotgun (WGS) entry which is preliminary data.</text>
</comment>
<proteinExistence type="inferred from homology"/>
<accession>A0ABW2Y587</accession>
<evidence type="ECO:0000256" key="3">
    <source>
        <dbReference type="ARBA" id="ARBA00022475"/>
    </source>
</evidence>
<feature type="transmembrane region" description="Helical" evidence="7">
    <location>
        <begin position="184"/>
        <end position="204"/>
    </location>
</feature>
<evidence type="ECO:0000256" key="6">
    <source>
        <dbReference type="ARBA" id="ARBA00023136"/>
    </source>
</evidence>
<keyword evidence="4 7" id="KW-0812">Transmembrane</keyword>
<dbReference type="Pfam" id="PF00528">
    <property type="entry name" value="BPD_transp_1"/>
    <property type="match status" value="1"/>
</dbReference>
<dbReference type="PANTHER" id="PTHR43163">
    <property type="entry name" value="DIPEPTIDE TRANSPORT SYSTEM PERMEASE PROTEIN DPPB-RELATED"/>
    <property type="match status" value="1"/>
</dbReference>
<dbReference type="InterPro" id="IPR045621">
    <property type="entry name" value="BPD_transp_1_N"/>
</dbReference>
<dbReference type="SUPFAM" id="SSF161098">
    <property type="entry name" value="MetI-like"/>
    <property type="match status" value="1"/>
</dbReference>
<reference evidence="10" key="1">
    <citation type="journal article" date="2019" name="Int. J. Syst. Evol. Microbiol.">
        <title>The Global Catalogue of Microorganisms (GCM) 10K type strain sequencing project: providing services to taxonomists for standard genome sequencing and annotation.</title>
        <authorList>
            <consortium name="The Broad Institute Genomics Platform"/>
            <consortium name="The Broad Institute Genome Sequencing Center for Infectious Disease"/>
            <person name="Wu L."/>
            <person name="Ma J."/>
        </authorList>
    </citation>
    <scope>NUCLEOTIDE SEQUENCE [LARGE SCALE GENOMIC DNA]</scope>
    <source>
        <strain evidence="10">CCM 8604</strain>
    </source>
</reference>
<dbReference type="RefSeq" id="WP_377939089.1">
    <property type="nucleotide sequence ID" value="NZ_JBHTHQ010000021.1"/>
</dbReference>
<dbReference type="InterPro" id="IPR000515">
    <property type="entry name" value="MetI-like"/>
</dbReference>
<evidence type="ECO:0000259" key="8">
    <source>
        <dbReference type="PROSITE" id="PS50928"/>
    </source>
</evidence>
<feature type="transmembrane region" description="Helical" evidence="7">
    <location>
        <begin position="137"/>
        <end position="159"/>
    </location>
</feature>
<keyword evidence="2 7" id="KW-0813">Transport</keyword>
<evidence type="ECO:0000256" key="2">
    <source>
        <dbReference type="ARBA" id="ARBA00022448"/>
    </source>
</evidence>
<keyword evidence="3" id="KW-1003">Cell membrane</keyword>
<evidence type="ECO:0000313" key="10">
    <source>
        <dbReference type="Proteomes" id="UP001597036"/>
    </source>
</evidence>
<dbReference type="PROSITE" id="PS50928">
    <property type="entry name" value="ABC_TM1"/>
    <property type="match status" value="1"/>
</dbReference>
<dbReference type="Pfam" id="PF19300">
    <property type="entry name" value="BPD_transp_1_N"/>
    <property type="match status" value="1"/>
</dbReference>
<dbReference type="InterPro" id="IPR035906">
    <property type="entry name" value="MetI-like_sf"/>
</dbReference>
<keyword evidence="6 7" id="KW-0472">Membrane</keyword>
<evidence type="ECO:0000256" key="1">
    <source>
        <dbReference type="ARBA" id="ARBA00004651"/>
    </source>
</evidence>
<protein>
    <submittedName>
        <fullName evidence="9">ABC transporter permease</fullName>
    </submittedName>
</protein>
<keyword evidence="5 7" id="KW-1133">Transmembrane helix</keyword>
<feature type="domain" description="ABC transmembrane type-1" evidence="8">
    <location>
        <begin position="98"/>
        <end position="314"/>
    </location>
</feature>
<feature type="transmembrane region" description="Helical" evidence="7">
    <location>
        <begin position="12"/>
        <end position="33"/>
    </location>
</feature>
<name>A0ABW2Y587_9BIFI</name>